<accession>A0ABP5IYE7</accession>
<keyword evidence="2" id="KW-1185">Reference proteome</keyword>
<evidence type="ECO:0000313" key="2">
    <source>
        <dbReference type="Proteomes" id="UP001500443"/>
    </source>
</evidence>
<protein>
    <submittedName>
        <fullName evidence="1">Uncharacterized protein</fullName>
    </submittedName>
</protein>
<evidence type="ECO:0000313" key="1">
    <source>
        <dbReference type="EMBL" id="GAA2106710.1"/>
    </source>
</evidence>
<gene>
    <name evidence="1" type="ORF">GCM10009802_01260</name>
</gene>
<reference evidence="2" key="1">
    <citation type="journal article" date="2019" name="Int. J. Syst. Evol. Microbiol.">
        <title>The Global Catalogue of Microorganisms (GCM) 10K type strain sequencing project: providing services to taxonomists for standard genome sequencing and annotation.</title>
        <authorList>
            <consortium name="The Broad Institute Genomics Platform"/>
            <consortium name="The Broad Institute Genome Sequencing Center for Infectious Disease"/>
            <person name="Wu L."/>
            <person name="Ma J."/>
        </authorList>
    </citation>
    <scope>NUCLEOTIDE SEQUENCE [LARGE SCALE GENOMIC DNA]</scope>
    <source>
        <strain evidence="2">JCM 15481</strain>
    </source>
</reference>
<sequence length="70" mass="7193">MGVPDPTRCLVVTVEAILSNSGARPAPSTAARRLPIAAQTAGSSDIRFRTRAGSTGTPGPIVVVMVVFLM</sequence>
<dbReference type="Proteomes" id="UP001500443">
    <property type="component" value="Unassembled WGS sequence"/>
</dbReference>
<organism evidence="1 2">
    <name type="scientific">Streptomyces synnematoformans</name>
    <dbReference type="NCBI Taxonomy" id="415721"/>
    <lineage>
        <taxon>Bacteria</taxon>
        <taxon>Bacillati</taxon>
        <taxon>Actinomycetota</taxon>
        <taxon>Actinomycetes</taxon>
        <taxon>Kitasatosporales</taxon>
        <taxon>Streptomycetaceae</taxon>
        <taxon>Streptomyces</taxon>
    </lineage>
</organism>
<proteinExistence type="predicted"/>
<comment type="caution">
    <text evidence="1">The sequence shown here is derived from an EMBL/GenBank/DDBJ whole genome shotgun (WGS) entry which is preliminary data.</text>
</comment>
<dbReference type="EMBL" id="BAAAPF010000001">
    <property type="protein sequence ID" value="GAA2106710.1"/>
    <property type="molecule type" value="Genomic_DNA"/>
</dbReference>
<name>A0ABP5IYE7_9ACTN</name>